<reference evidence="6 7" key="1">
    <citation type="submission" date="2020-08" db="EMBL/GenBank/DDBJ databases">
        <title>Genomic Encyclopedia of Type Strains, Phase IV (KMG-IV): sequencing the most valuable type-strain genomes for metagenomic binning, comparative biology and taxonomic classification.</title>
        <authorList>
            <person name="Goeker M."/>
        </authorList>
    </citation>
    <scope>NUCLEOTIDE SEQUENCE [LARGE SCALE GENOMIC DNA]</scope>
    <source>
        <strain evidence="6 7">DSM 103733</strain>
    </source>
</reference>
<sequence length="106" mass="10844">MQADPLSSAMATLSAGLESPLSASPSLGSGAAGAPPFSDLLQSAIANVNQLDSQATTAVQGLMSGAGVDVHQAMIATQKSQMAFEMALAVRNRAVTAYQQVMQMQF</sequence>
<evidence type="ECO:0000256" key="3">
    <source>
        <dbReference type="ARBA" id="ARBA00023143"/>
    </source>
</evidence>
<dbReference type="Proteomes" id="UP000538666">
    <property type="component" value="Unassembled WGS sequence"/>
</dbReference>
<dbReference type="GO" id="GO:0003774">
    <property type="term" value="F:cytoskeletal motor activity"/>
    <property type="evidence" value="ECO:0007669"/>
    <property type="project" value="InterPro"/>
</dbReference>
<dbReference type="Pfam" id="PF02049">
    <property type="entry name" value="FliE"/>
    <property type="match status" value="1"/>
</dbReference>
<dbReference type="GO" id="GO:0009425">
    <property type="term" value="C:bacterial-type flagellum basal body"/>
    <property type="evidence" value="ECO:0007669"/>
    <property type="project" value="UniProtKB-SubCell"/>
</dbReference>
<dbReference type="InterPro" id="IPR001624">
    <property type="entry name" value="FliE"/>
</dbReference>
<keyword evidence="3 4" id="KW-0975">Bacterial flagellum</keyword>
<comment type="caution">
    <text evidence="6">The sequence shown here is derived from an EMBL/GenBank/DDBJ whole genome shotgun (WGS) entry which is preliminary data.</text>
</comment>
<dbReference type="RefSeq" id="WP_050060257.1">
    <property type="nucleotide sequence ID" value="NZ_JACHEK010000013.1"/>
</dbReference>
<dbReference type="GO" id="GO:0005198">
    <property type="term" value="F:structural molecule activity"/>
    <property type="evidence" value="ECO:0007669"/>
    <property type="project" value="UniProtKB-UniRule"/>
</dbReference>
<proteinExistence type="inferred from homology"/>
<dbReference type="OrthoDB" id="9812413at2"/>
<protein>
    <recommendedName>
        <fullName evidence="4 5">Flagellar hook-basal body complex protein FliE</fullName>
    </recommendedName>
</protein>
<comment type="similarity">
    <text evidence="2 4">Belongs to the FliE family.</text>
</comment>
<dbReference type="HAMAP" id="MF_00724">
    <property type="entry name" value="FliE"/>
    <property type="match status" value="1"/>
</dbReference>
<evidence type="ECO:0000313" key="6">
    <source>
        <dbReference type="EMBL" id="MBB6147218.1"/>
    </source>
</evidence>
<dbReference type="EMBL" id="JACHEK010000013">
    <property type="protein sequence ID" value="MBB6147218.1"/>
    <property type="molecule type" value="Genomic_DNA"/>
</dbReference>
<dbReference type="AlphaFoldDB" id="A0A841K9I6"/>
<dbReference type="PANTHER" id="PTHR34653">
    <property type="match status" value="1"/>
</dbReference>
<evidence type="ECO:0000256" key="1">
    <source>
        <dbReference type="ARBA" id="ARBA00004117"/>
    </source>
</evidence>
<dbReference type="PRINTS" id="PR01006">
    <property type="entry name" value="FLGHOOKFLIE"/>
</dbReference>
<dbReference type="GO" id="GO:0071973">
    <property type="term" value="P:bacterial-type flagellum-dependent cell motility"/>
    <property type="evidence" value="ECO:0007669"/>
    <property type="project" value="InterPro"/>
</dbReference>
<gene>
    <name evidence="4" type="primary">fliE</name>
    <name evidence="6" type="ORF">HNQ77_005212</name>
</gene>
<evidence type="ECO:0000256" key="4">
    <source>
        <dbReference type="HAMAP-Rule" id="MF_00724"/>
    </source>
</evidence>
<keyword evidence="6" id="KW-0966">Cell projection</keyword>
<evidence type="ECO:0000256" key="2">
    <source>
        <dbReference type="ARBA" id="ARBA00009272"/>
    </source>
</evidence>
<keyword evidence="6" id="KW-0282">Flagellum</keyword>
<evidence type="ECO:0000313" key="7">
    <source>
        <dbReference type="Proteomes" id="UP000538666"/>
    </source>
</evidence>
<dbReference type="NCBIfam" id="TIGR00205">
    <property type="entry name" value="fliE"/>
    <property type="match status" value="1"/>
</dbReference>
<organism evidence="6 7">
    <name type="scientific">Silvibacterium bohemicum</name>
    <dbReference type="NCBI Taxonomy" id="1577686"/>
    <lineage>
        <taxon>Bacteria</taxon>
        <taxon>Pseudomonadati</taxon>
        <taxon>Acidobacteriota</taxon>
        <taxon>Terriglobia</taxon>
        <taxon>Terriglobales</taxon>
        <taxon>Acidobacteriaceae</taxon>
        <taxon>Silvibacterium</taxon>
    </lineage>
</organism>
<evidence type="ECO:0000256" key="5">
    <source>
        <dbReference type="NCBIfam" id="TIGR00205"/>
    </source>
</evidence>
<keyword evidence="6" id="KW-0969">Cilium</keyword>
<comment type="subcellular location">
    <subcellularLocation>
        <location evidence="1 4">Bacterial flagellum basal body</location>
    </subcellularLocation>
</comment>
<dbReference type="PANTHER" id="PTHR34653:SF1">
    <property type="entry name" value="FLAGELLAR HOOK-BASAL BODY COMPLEX PROTEIN FLIE"/>
    <property type="match status" value="1"/>
</dbReference>
<accession>A0A841K9I6</accession>
<keyword evidence="7" id="KW-1185">Reference proteome</keyword>
<name>A0A841K9I6_9BACT</name>